<evidence type="ECO:0000313" key="2">
    <source>
        <dbReference type="EMBL" id="CAF4636684.1"/>
    </source>
</evidence>
<dbReference type="Proteomes" id="UP000681720">
    <property type="component" value="Unassembled WGS sequence"/>
</dbReference>
<sequence length="73" mass="8632">MLPKHLKFFHFQTTDKQVLSYEDLDKLVSNMPTIEFFSLDADTNDVNYADGYNWQHTLSSVANLKRAYFKIRI</sequence>
<dbReference type="AlphaFoldDB" id="A0A8S2YUI2"/>
<name>A0A8S2YUI2_9BILA</name>
<protein>
    <submittedName>
        <fullName evidence="1">Uncharacterized protein</fullName>
    </submittedName>
</protein>
<dbReference type="Proteomes" id="UP000681967">
    <property type="component" value="Unassembled WGS sequence"/>
</dbReference>
<accession>A0A8S2YUI2</accession>
<dbReference type="EMBL" id="CAJOBH010105903">
    <property type="protein sequence ID" value="CAF4636684.1"/>
    <property type="molecule type" value="Genomic_DNA"/>
</dbReference>
<comment type="caution">
    <text evidence="1">The sequence shown here is derived from an EMBL/GenBank/DDBJ whole genome shotgun (WGS) entry which is preliminary data.</text>
</comment>
<evidence type="ECO:0000313" key="3">
    <source>
        <dbReference type="Proteomes" id="UP000681720"/>
    </source>
</evidence>
<organism evidence="1 3">
    <name type="scientific">Rotaria magnacalcarata</name>
    <dbReference type="NCBI Taxonomy" id="392030"/>
    <lineage>
        <taxon>Eukaryota</taxon>
        <taxon>Metazoa</taxon>
        <taxon>Spiralia</taxon>
        <taxon>Gnathifera</taxon>
        <taxon>Rotifera</taxon>
        <taxon>Eurotatoria</taxon>
        <taxon>Bdelloidea</taxon>
        <taxon>Philodinida</taxon>
        <taxon>Philodinidae</taxon>
        <taxon>Rotaria</taxon>
    </lineage>
</organism>
<evidence type="ECO:0000313" key="1">
    <source>
        <dbReference type="EMBL" id="CAF4579145.1"/>
    </source>
</evidence>
<gene>
    <name evidence="2" type="ORF">BYL167_LOCUS41596</name>
    <name evidence="1" type="ORF">GIL414_LOCUS38004</name>
</gene>
<dbReference type="EMBL" id="CAJOBJ010099163">
    <property type="protein sequence ID" value="CAF4579145.1"/>
    <property type="molecule type" value="Genomic_DNA"/>
</dbReference>
<reference evidence="1" key="1">
    <citation type="submission" date="2021-02" db="EMBL/GenBank/DDBJ databases">
        <authorList>
            <person name="Nowell W R."/>
        </authorList>
    </citation>
    <scope>NUCLEOTIDE SEQUENCE</scope>
</reference>
<proteinExistence type="predicted"/>
<feature type="non-terminal residue" evidence="1">
    <location>
        <position position="73"/>
    </location>
</feature>